<feature type="domain" description="DUF6745" evidence="1">
    <location>
        <begin position="182"/>
        <end position="377"/>
    </location>
</feature>
<organism evidence="2 3">
    <name type="scientific">Rhodococcus aetherivorans</name>
    <dbReference type="NCBI Taxonomy" id="191292"/>
    <lineage>
        <taxon>Bacteria</taxon>
        <taxon>Bacillati</taxon>
        <taxon>Actinomycetota</taxon>
        <taxon>Actinomycetes</taxon>
        <taxon>Mycobacteriales</taxon>
        <taxon>Nocardiaceae</taxon>
        <taxon>Rhodococcus</taxon>
    </lineage>
</organism>
<dbReference type="GeneID" id="83619997"/>
<name>A0AA46NZP7_9NOCA</name>
<evidence type="ECO:0000313" key="2">
    <source>
        <dbReference type="EMBL" id="UYF95356.1"/>
    </source>
</evidence>
<proteinExistence type="predicted"/>
<reference evidence="2" key="1">
    <citation type="submission" date="2022-09" db="EMBL/GenBank/DDBJ databases">
        <title>The genome sequence of Rhodococcus aetherivorans N1.</title>
        <authorList>
            <person name="Jiang W."/>
        </authorList>
    </citation>
    <scope>NUCLEOTIDE SEQUENCE</scope>
    <source>
        <strain evidence="2">N1</strain>
    </source>
</reference>
<dbReference type="AlphaFoldDB" id="A0AA46NZP7"/>
<dbReference type="InterPro" id="IPR046633">
    <property type="entry name" value="DUF6745"/>
</dbReference>
<protein>
    <recommendedName>
        <fullName evidence="1">DUF6745 domain-containing protein</fullName>
    </recommendedName>
</protein>
<dbReference type="Pfam" id="PF20530">
    <property type="entry name" value="DUF6745"/>
    <property type="match status" value="1"/>
</dbReference>
<evidence type="ECO:0000259" key="1">
    <source>
        <dbReference type="Pfam" id="PF20530"/>
    </source>
</evidence>
<dbReference type="Proteomes" id="UP001163947">
    <property type="component" value="Chromosome"/>
</dbReference>
<evidence type="ECO:0000313" key="3">
    <source>
        <dbReference type="Proteomes" id="UP001163947"/>
    </source>
</evidence>
<sequence>MSAVPISSAVPHRTLSTRITDPHAIAAAVSVRRDHWLAQGLCTRPSDRPSAESAVAGLYRRAGFEEPEFVWVPSPPVALQLIADESLSVPPLRFGKPAHPSAGIAALWSASRDRMDARILRRHRPDPLVRAAVWDSLRTSLYVGVATAIRTLWPRPTPGVTWYGQQEAHRVAYYDTVRRFGLASFESRDGDLLDLQAALVRATGWWWAFDGVCVMAERPTAVHTEPTPEGVHNERRLHHPDRPALEFSDGSHVFVQHGTIVPDWVVLDPTVERINDERNVEVRRCAVERIGWDRYIDMAALALVDHADDPGNPGCTLGLYASPTGWGRPGRILLVVNGSVERDGQRRRYGLHVPEWVPSALDAAGWTYGISGTDYAQLVRRT</sequence>
<dbReference type="EMBL" id="CP106982">
    <property type="protein sequence ID" value="UYF95356.1"/>
    <property type="molecule type" value="Genomic_DNA"/>
</dbReference>
<accession>A0AA46NZP7</accession>
<dbReference type="RefSeq" id="WP_029545946.1">
    <property type="nucleotide sequence ID" value="NZ_CM002177.1"/>
</dbReference>
<gene>
    <name evidence="2" type="ORF">OCS65_06230</name>
</gene>